<feature type="transmembrane region" description="Helical" evidence="10">
    <location>
        <begin position="263"/>
        <end position="283"/>
    </location>
</feature>
<comment type="subcellular location">
    <subcellularLocation>
        <location evidence="1">Cell membrane</location>
        <topology evidence="1">Multi-pass membrane protein</topology>
    </subcellularLocation>
</comment>
<proteinExistence type="inferred from homology"/>
<evidence type="ECO:0000256" key="3">
    <source>
        <dbReference type="ARBA" id="ARBA00022692"/>
    </source>
</evidence>
<comment type="similarity">
    <text evidence="9">Belongs to the G-protein coupled receptor 1 family.</text>
</comment>
<dbReference type="CDD" id="cd00637">
    <property type="entry name" value="7tm_classA_rhodopsin-like"/>
    <property type="match status" value="1"/>
</dbReference>
<keyword evidence="7 9" id="KW-0675">Receptor</keyword>
<protein>
    <recommendedName>
        <fullName evidence="11">G-protein coupled receptors family 1 profile domain-containing protein</fullName>
    </recommendedName>
</protein>
<feature type="domain" description="G-protein coupled receptors family 1 profile" evidence="11">
    <location>
        <begin position="28"/>
        <end position="280"/>
    </location>
</feature>
<evidence type="ECO:0000256" key="8">
    <source>
        <dbReference type="ARBA" id="ARBA00023224"/>
    </source>
</evidence>
<feature type="transmembrane region" description="Helical" evidence="10">
    <location>
        <begin position="128"/>
        <end position="149"/>
    </location>
</feature>
<keyword evidence="13" id="KW-1185">Reference proteome</keyword>
<evidence type="ECO:0000259" key="11">
    <source>
        <dbReference type="PROSITE" id="PS50262"/>
    </source>
</evidence>
<evidence type="ECO:0000256" key="10">
    <source>
        <dbReference type="SAM" id="Phobius"/>
    </source>
</evidence>
<keyword evidence="2" id="KW-1003">Cell membrane</keyword>
<dbReference type="PANTHER" id="PTHR22752">
    <property type="entry name" value="G PROTEIN-COUPLED RECEPTOR"/>
    <property type="match status" value="1"/>
</dbReference>
<dbReference type="InterPro" id="IPR000276">
    <property type="entry name" value="GPCR_Rhodpsn"/>
</dbReference>
<dbReference type="PRINTS" id="PR00237">
    <property type="entry name" value="GPCRRHODOPSN"/>
</dbReference>
<feature type="transmembrane region" description="Helical" evidence="10">
    <location>
        <begin position="48"/>
        <end position="69"/>
    </location>
</feature>
<feature type="transmembrane region" description="Helical" evidence="10">
    <location>
        <begin position="89"/>
        <end position="107"/>
    </location>
</feature>
<keyword evidence="4 10" id="KW-1133">Transmembrane helix</keyword>
<evidence type="ECO:0000256" key="6">
    <source>
        <dbReference type="ARBA" id="ARBA00023136"/>
    </source>
</evidence>
<keyword evidence="8 9" id="KW-0807">Transducer</keyword>
<keyword evidence="6 10" id="KW-0472">Membrane</keyword>
<dbReference type="InterPro" id="IPR017452">
    <property type="entry name" value="GPCR_Rhodpsn_7TM"/>
</dbReference>
<evidence type="ECO:0000256" key="7">
    <source>
        <dbReference type="ARBA" id="ARBA00023170"/>
    </source>
</evidence>
<organism evidence="12 13">
    <name type="scientific">Porites evermanni</name>
    <dbReference type="NCBI Taxonomy" id="104178"/>
    <lineage>
        <taxon>Eukaryota</taxon>
        <taxon>Metazoa</taxon>
        <taxon>Cnidaria</taxon>
        <taxon>Anthozoa</taxon>
        <taxon>Hexacorallia</taxon>
        <taxon>Scleractinia</taxon>
        <taxon>Fungiina</taxon>
        <taxon>Poritidae</taxon>
        <taxon>Porites</taxon>
    </lineage>
</organism>
<dbReference type="SUPFAM" id="SSF81321">
    <property type="entry name" value="Family A G protein-coupled receptor-like"/>
    <property type="match status" value="1"/>
</dbReference>
<feature type="transmembrane region" description="Helical" evidence="10">
    <location>
        <begin position="169"/>
        <end position="191"/>
    </location>
</feature>
<dbReference type="PROSITE" id="PS50262">
    <property type="entry name" value="G_PROTEIN_RECEP_F1_2"/>
    <property type="match status" value="1"/>
</dbReference>
<name>A0ABN8LYD7_9CNID</name>
<evidence type="ECO:0000256" key="5">
    <source>
        <dbReference type="ARBA" id="ARBA00023040"/>
    </source>
</evidence>
<evidence type="ECO:0000256" key="4">
    <source>
        <dbReference type="ARBA" id="ARBA00022989"/>
    </source>
</evidence>
<keyword evidence="5 9" id="KW-0297">G-protein coupled receptor</keyword>
<evidence type="ECO:0000256" key="9">
    <source>
        <dbReference type="RuleBase" id="RU000688"/>
    </source>
</evidence>
<dbReference type="Proteomes" id="UP001159427">
    <property type="component" value="Unassembled WGS sequence"/>
</dbReference>
<evidence type="ECO:0000256" key="2">
    <source>
        <dbReference type="ARBA" id="ARBA00022475"/>
    </source>
</evidence>
<feature type="transmembrane region" description="Helical" evidence="10">
    <location>
        <begin position="12"/>
        <end position="36"/>
    </location>
</feature>
<comment type="caution">
    <text evidence="12">The sequence shown here is derived from an EMBL/GenBank/DDBJ whole genome shotgun (WGS) entry which is preliminary data.</text>
</comment>
<gene>
    <name evidence="12" type="ORF">PEVE_00008950</name>
</gene>
<dbReference type="EMBL" id="CALNXI010000161">
    <property type="protein sequence ID" value="CAH3020847.1"/>
    <property type="molecule type" value="Genomic_DNA"/>
</dbReference>
<dbReference type="Pfam" id="PF00001">
    <property type="entry name" value="7tm_1"/>
    <property type="match status" value="1"/>
</dbReference>
<evidence type="ECO:0000313" key="13">
    <source>
        <dbReference type="Proteomes" id="UP001159427"/>
    </source>
</evidence>
<reference evidence="12 13" key="1">
    <citation type="submission" date="2022-05" db="EMBL/GenBank/DDBJ databases">
        <authorList>
            <consortium name="Genoscope - CEA"/>
            <person name="William W."/>
        </authorList>
    </citation>
    <scope>NUCLEOTIDE SEQUENCE [LARGE SCALE GENOMIC DNA]</scope>
</reference>
<sequence length="313" mass="35623">MHADSALPETHLSVFVCLALLGVAIVFANAVVIFLYRRKEYLKTKTNLCLACLAMSDFLAGSVAVPLVIVCNKADAGIFKIKICIVMDLSSRFISISTVLHLLLVTIERYFMIIHAMHYPFIVTKSRLIFVLVFVWCFSLGASLIQLTWISLNGQDTDEVYRKDTIYSLSIFFGVVLSSLLIMAVALTRIFRVLRRQLQSIKRAHTYKSRAYRKMPIPLEGKAVIVFGSMILTFIACWFSYYFDGLMRDLNLPSLYVPGWVSVMLMFLRFASSVVNPILYTFFKEDFRRALLSSFGSYQRRSTRLTTANTTPV</sequence>
<evidence type="ECO:0000256" key="1">
    <source>
        <dbReference type="ARBA" id="ARBA00004651"/>
    </source>
</evidence>
<feature type="transmembrane region" description="Helical" evidence="10">
    <location>
        <begin position="223"/>
        <end position="243"/>
    </location>
</feature>
<accession>A0ABN8LYD7</accession>
<dbReference type="Gene3D" id="1.20.1070.10">
    <property type="entry name" value="Rhodopsin 7-helix transmembrane proteins"/>
    <property type="match status" value="1"/>
</dbReference>
<dbReference type="PROSITE" id="PS00237">
    <property type="entry name" value="G_PROTEIN_RECEP_F1_1"/>
    <property type="match status" value="1"/>
</dbReference>
<keyword evidence="3 9" id="KW-0812">Transmembrane</keyword>
<evidence type="ECO:0000313" key="12">
    <source>
        <dbReference type="EMBL" id="CAH3020847.1"/>
    </source>
</evidence>